<gene>
    <name evidence="2" type="ORF">BDV34DRAFT_57224</name>
</gene>
<evidence type="ECO:0000313" key="3">
    <source>
        <dbReference type="Proteomes" id="UP000326532"/>
    </source>
</evidence>
<dbReference type="AlphaFoldDB" id="A0A5N6DT98"/>
<dbReference type="VEuPathDB" id="FungiDB:BDV34DRAFT_57224"/>
<sequence length="86" mass="9339">MSSTDDRKGPKKHDSRVLHQSAPQPPCTSAGGAPLWWGPKGNECFSLSIQRLDFEPLSAIPDAQPRCFDLSSITPSNGITTICEWA</sequence>
<dbReference type="Proteomes" id="UP000326532">
    <property type="component" value="Unassembled WGS sequence"/>
</dbReference>
<proteinExistence type="predicted"/>
<organism evidence="2 3">
    <name type="scientific">Aspergillus parasiticus</name>
    <dbReference type="NCBI Taxonomy" id="5067"/>
    <lineage>
        <taxon>Eukaryota</taxon>
        <taxon>Fungi</taxon>
        <taxon>Dikarya</taxon>
        <taxon>Ascomycota</taxon>
        <taxon>Pezizomycotina</taxon>
        <taxon>Eurotiomycetes</taxon>
        <taxon>Eurotiomycetidae</taxon>
        <taxon>Eurotiales</taxon>
        <taxon>Aspergillaceae</taxon>
        <taxon>Aspergillus</taxon>
        <taxon>Aspergillus subgen. Circumdati</taxon>
    </lineage>
</organism>
<accession>A0A5N6DT98</accession>
<evidence type="ECO:0000313" key="2">
    <source>
        <dbReference type="EMBL" id="KAB8208024.1"/>
    </source>
</evidence>
<keyword evidence="3" id="KW-1185">Reference proteome</keyword>
<reference evidence="2 3" key="1">
    <citation type="submission" date="2019-04" db="EMBL/GenBank/DDBJ databases">
        <title>Fungal friends and foes A comparative genomics study of 23 Aspergillus species from section Flavi.</title>
        <authorList>
            <consortium name="DOE Joint Genome Institute"/>
            <person name="Kjaerbolling I."/>
            <person name="Vesth T.C."/>
            <person name="Frisvad J.C."/>
            <person name="Nybo J.L."/>
            <person name="Theobald S."/>
            <person name="Kildgaard S."/>
            <person name="Petersen T.I."/>
            <person name="Kuo A."/>
            <person name="Sato A."/>
            <person name="Lyhne E.K."/>
            <person name="Kogle M.E."/>
            <person name="Wiebenga A."/>
            <person name="Kun R.S."/>
            <person name="Lubbers R.J."/>
            <person name="Makela M.R."/>
            <person name="Barry K."/>
            <person name="Chovatia M."/>
            <person name="Clum A."/>
            <person name="Daum C."/>
            <person name="Haridas S."/>
            <person name="He G."/>
            <person name="LaButti K."/>
            <person name="Lipzen A."/>
            <person name="Mondo S."/>
            <person name="Pangilinan J."/>
            <person name="Riley R."/>
            <person name="Salamov A."/>
            <person name="Simmons B.A."/>
            <person name="Magnuson J.K."/>
            <person name="Henrissat B."/>
            <person name="Mortensen U.H."/>
            <person name="Larsen T.O."/>
            <person name="De vries R.P."/>
            <person name="Grigoriev I.V."/>
            <person name="Machida M."/>
            <person name="Baker S.E."/>
            <person name="Andersen M.R."/>
        </authorList>
    </citation>
    <scope>NUCLEOTIDE SEQUENCE [LARGE SCALE GENOMIC DNA]</scope>
    <source>
        <strain evidence="2 3">CBS 117618</strain>
    </source>
</reference>
<protein>
    <submittedName>
        <fullName evidence="2">Uncharacterized protein</fullName>
    </submittedName>
</protein>
<dbReference type="EMBL" id="ML734953">
    <property type="protein sequence ID" value="KAB8208024.1"/>
    <property type="molecule type" value="Genomic_DNA"/>
</dbReference>
<evidence type="ECO:0000256" key="1">
    <source>
        <dbReference type="SAM" id="MobiDB-lite"/>
    </source>
</evidence>
<name>A0A5N6DT98_ASPPA</name>
<feature type="region of interest" description="Disordered" evidence="1">
    <location>
        <begin position="1"/>
        <end position="34"/>
    </location>
</feature>